<dbReference type="KEGG" id="nta:107793396"/>
<feature type="compositionally biased region" description="Basic and acidic residues" evidence="1">
    <location>
        <begin position="88"/>
        <end position="99"/>
    </location>
</feature>
<reference evidence="2 3" key="1">
    <citation type="submission" date="2025-04" db="UniProtKB">
        <authorList>
            <consortium name="RefSeq"/>
        </authorList>
    </citation>
    <scope>IDENTIFICATION</scope>
</reference>
<protein>
    <submittedName>
        <fullName evidence="2 3">Uncharacterized protein</fullName>
    </submittedName>
</protein>
<evidence type="ECO:0000256" key="1">
    <source>
        <dbReference type="SAM" id="MobiDB-lite"/>
    </source>
</evidence>
<name>A0A1S4A3S9_TOBAC</name>
<feature type="region of interest" description="Disordered" evidence="1">
    <location>
        <begin position="1"/>
        <end position="106"/>
    </location>
</feature>
<feature type="compositionally biased region" description="Basic and acidic residues" evidence="1">
    <location>
        <begin position="17"/>
        <end position="26"/>
    </location>
</feature>
<dbReference type="RefSeq" id="XP_016471227.1">
    <property type="nucleotide sequence ID" value="XM_016615741.1"/>
</dbReference>
<dbReference type="AlphaFoldDB" id="A0A1S4A3S9"/>
<accession>A0A1S4A3S9</accession>
<sequence length="106" mass="11560">MTPSESFASLASRTLRRARDDERLGYEADYVPPEQCHRGPPVEPECGRRGRRAQIGRGVPRGHGGRRGCGPQQGGVEAPVGDVGVDQPGDHHEPDHAPRDMPSFRL</sequence>
<feature type="compositionally biased region" description="Gly residues" evidence="1">
    <location>
        <begin position="59"/>
        <end position="73"/>
    </location>
</feature>
<proteinExistence type="predicted"/>
<dbReference type="RefSeq" id="XP_016471226.1">
    <property type="nucleotide sequence ID" value="XM_016615740.1"/>
</dbReference>
<evidence type="ECO:0000313" key="2">
    <source>
        <dbReference type="RefSeq" id="XP_016471226.1"/>
    </source>
</evidence>
<dbReference type="PaxDb" id="4097-A0A1S4A3S9"/>
<organism evidence="2">
    <name type="scientific">Nicotiana tabacum</name>
    <name type="common">Common tobacco</name>
    <dbReference type="NCBI Taxonomy" id="4097"/>
    <lineage>
        <taxon>Eukaryota</taxon>
        <taxon>Viridiplantae</taxon>
        <taxon>Streptophyta</taxon>
        <taxon>Embryophyta</taxon>
        <taxon>Tracheophyta</taxon>
        <taxon>Spermatophyta</taxon>
        <taxon>Magnoliopsida</taxon>
        <taxon>eudicotyledons</taxon>
        <taxon>Gunneridae</taxon>
        <taxon>Pentapetalae</taxon>
        <taxon>asterids</taxon>
        <taxon>lamiids</taxon>
        <taxon>Solanales</taxon>
        <taxon>Solanaceae</taxon>
        <taxon>Nicotianoideae</taxon>
        <taxon>Nicotianeae</taxon>
        <taxon>Nicotiana</taxon>
    </lineage>
</organism>
<gene>
    <name evidence="2 3" type="primary">LOC107793396</name>
</gene>
<evidence type="ECO:0000313" key="3">
    <source>
        <dbReference type="RefSeq" id="XP_016471227.1"/>
    </source>
</evidence>